<evidence type="ECO:0000313" key="6">
    <source>
        <dbReference type="Proteomes" id="UP000193642"/>
    </source>
</evidence>
<feature type="repeat" description="Pumilio" evidence="2">
    <location>
        <begin position="729"/>
        <end position="764"/>
    </location>
</feature>
<reference evidence="5 6" key="1">
    <citation type="submission" date="2016-07" db="EMBL/GenBank/DDBJ databases">
        <title>Pervasive Adenine N6-methylation of Active Genes in Fungi.</title>
        <authorList>
            <consortium name="DOE Joint Genome Institute"/>
            <person name="Mondo S.J."/>
            <person name="Dannebaum R.O."/>
            <person name="Kuo R.C."/>
            <person name="Labutti K."/>
            <person name="Haridas S."/>
            <person name="Kuo A."/>
            <person name="Salamov A."/>
            <person name="Ahrendt S.R."/>
            <person name="Lipzen A."/>
            <person name="Sullivan W."/>
            <person name="Andreopoulos W.B."/>
            <person name="Clum A."/>
            <person name="Lindquist E."/>
            <person name="Daum C."/>
            <person name="Ramamoorthy G.K."/>
            <person name="Gryganskyi A."/>
            <person name="Culley D."/>
            <person name="Magnuson J.K."/>
            <person name="James T.Y."/>
            <person name="O'Malley M.A."/>
            <person name="Stajich J.E."/>
            <person name="Spatafora J.W."/>
            <person name="Visel A."/>
            <person name="Grigoriev I.V."/>
        </authorList>
    </citation>
    <scope>NUCLEOTIDE SEQUENCE [LARGE SCALE GENOMIC DNA]</scope>
    <source>
        <strain evidence="5 6">JEL800</strain>
    </source>
</reference>
<dbReference type="Pfam" id="PF00806">
    <property type="entry name" value="PUF"/>
    <property type="match status" value="8"/>
</dbReference>
<dbReference type="GO" id="GO:0005737">
    <property type="term" value="C:cytoplasm"/>
    <property type="evidence" value="ECO:0007669"/>
    <property type="project" value="TreeGrafter"/>
</dbReference>
<dbReference type="CDD" id="cd07920">
    <property type="entry name" value="Pumilio"/>
    <property type="match status" value="1"/>
</dbReference>
<evidence type="ECO:0000256" key="1">
    <source>
        <dbReference type="ARBA" id="ARBA00022737"/>
    </source>
</evidence>
<feature type="repeat" description="Pumilio" evidence="2">
    <location>
        <begin position="693"/>
        <end position="728"/>
    </location>
</feature>
<feature type="repeat" description="Pumilio" evidence="2">
    <location>
        <begin position="773"/>
        <end position="812"/>
    </location>
</feature>
<dbReference type="EMBL" id="MCGO01000049">
    <property type="protein sequence ID" value="ORY37583.1"/>
    <property type="molecule type" value="Genomic_DNA"/>
</dbReference>
<protein>
    <submittedName>
        <fullName evidence="5">ARM repeat-containing protein</fullName>
    </submittedName>
</protein>
<feature type="repeat" description="Pumilio" evidence="2">
    <location>
        <begin position="656"/>
        <end position="692"/>
    </location>
</feature>
<comment type="caution">
    <text evidence="5">The sequence shown here is derived from an EMBL/GenBank/DDBJ whole genome shotgun (WGS) entry which is preliminary data.</text>
</comment>
<feature type="repeat" description="Pumilio" evidence="2">
    <location>
        <begin position="548"/>
        <end position="583"/>
    </location>
</feature>
<dbReference type="PANTHER" id="PTHR12537:SF48">
    <property type="entry name" value="MEIOTIC COILED-COIL PROTEIN 2"/>
    <property type="match status" value="1"/>
</dbReference>
<dbReference type="Gene3D" id="1.25.10.10">
    <property type="entry name" value="Leucine-rich Repeat Variant"/>
    <property type="match status" value="1"/>
</dbReference>
<feature type="compositionally biased region" description="Low complexity" evidence="3">
    <location>
        <begin position="327"/>
        <end position="347"/>
    </location>
</feature>
<dbReference type="PROSITE" id="PS50303">
    <property type="entry name" value="PUM_HD"/>
    <property type="match status" value="1"/>
</dbReference>
<evidence type="ECO:0000313" key="5">
    <source>
        <dbReference type="EMBL" id="ORY37583.1"/>
    </source>
</evidence>
<dbReference type="InterPro" id="IPR016024">
    <property type="entry name" value="ARM-type_fold"/>
</dbReference>
<dbReference type="InterPro" id="IPR033712">
    <property type="entry name" value="Pumilio_RNA-bd"/>
</dbReference>
<dbReference type="PROSITE" id="PS50302">
    <property type="entry name" value="PUM"/>
    <property type="match status" value="6"/>
</dbReference>
<dbReference type="PANTHER" id="PTHR12537">
    <property type="entry name" value="RNA BINDING PROTEIN PUMILIO-RELATED"/>
    <property type="match status" value="1"/>
</dbReference>
<dbReference type="Proteomes" id="UP000193642">
    <property type="component" value="Unassembled WGS sequence"/>
</dbReference>
<accession>A0A1Y2BS77</accession>
<gene>
    <name evidence="5" type="ORF">BCR33DRAFT_721329</name>
</gene>
<dbReference type="GO" id="GO:0003730">
    <property type="term" value="F:mRNA 3'-UTR binding"/>
    <property type="evidence" value="ECO:0007669"/>
    <property type="project" value="TreeGrafter"/>
</dbReference>
<dbReference type="SUPFAM" id="SSF48371">
    <property type="entry name" value="ARM repeat"/>
    <property type="match status" value="1"/>
</dbReference>
<dbReference type="AlphaFoldDB" id="A0A1Y2BS77"/>
<feature type="domain" description="PUM-HD" evidence="4">
    <location>
        <begin position="450"/>
        <end position="835"/>
    </location>
</feature>
<name>A0A1Y2BS77_9FUNG</name>
<dbReference type="OrthoDB" id="668540at2759"/>
<dbReference type="GO" id="GO:0010608">
    <property type="term" value="P:post-transcriptional regulation of gene expression"/>
    <property type="evidence" value="ECO:0007669"/>
    <property type="project" value="TreeGrafter"/>
</dbReference>
<organism evidence="5 6">
    <name type="scientific">Rhizoclosmatium globosum</name>
    <dbReference type="NCBI Taxonomy" id="329046"/>
    <lineage>
        <taxon>Eukaryota</taxon>
        <taxon>Fungi</taxon>
        <taxon>Fungi incertae sedis</taxon>
        <taxon>Chytridiomycota</taxon>
        <taxon>Chytridiomycota incertae sedis</taxon>
        <taxon>Chytridiomycetes</taxon>
        <taxon>Chytridiales</taxon>
        <taxon>Chytriomycetaceae</taxon>
        <taxon>Rhizoclosmatium</taxon>
    </lineage>
</organism>
<keyword evidence="6" id="KW-1185">Reference proteome</keyword>
<evidence type="ECO:0000259" key="4">
    <source>
        <dbReference type="PROSITE" id="PS50303"/>
    </source>
</evidence>
<evidence type="ECO:0000256" key="3">
    <source>
        <dbReference type="SAM" id="MobiDB-lite"/>
    </source>
</evidence>
<dbReference type="STRING" id="329046.A0A1Y2BS77"/>
<feature type="region of interest" description="Disordered" evidence="3">
    <location>
        <begin position="324"/>
        <end position="364"/>
    </location>
</feature>
<feature type="compositionally biased region" description="Polar residues" evidence="3">
    <location>
        <begin position="348"/>
        <end position="364"/>
    </location>
</feature>
<keyword evidence="1" id="KW-0677">Repeat</keyword>
<evidence type="ECO:0000256" key="2">
    <source>
        <dbReference type="PROSITE-ProRule" id="PRU00317"/>
    </source>
</evidence>
<dbReference type="InterPro" id="IPR001313">
    <property type="entry name" value="Pumilio_RNA-bd_rpt"/>
</dbReference>
<dbReference type="InterPro" id="IPR033133">
    <property type="entry name" value="PUM-HD"/>
</dbReference>
<dbReference type="SMART" id="SM00025">
    <property type="entry name" value="Pumilio"/>
    <property type="match status" value="8"/>
</dbReference>
<proteinExistence type="predicted"/>
<dbReference type="InterPro" id="IPR011989">
    <property type="entry name" value="ARM-like"/>
</dbReference>
<sequence length="897" mass="100066">MEKSENMPHQEEPSIEINVPIDQMNSERNAYRMDVMNPNNGRPGIMFGTNPLSSEFQPVSCSHFQNTTNPFEGSLIWISAILSTHSTTFWILLSSSSPPPPLHEILPQDSQHEDGIGSLATQIPQISLSDTQSPPPVSSQNEIAALQNARRMDAHQMAIKDMEIQKLREELDQLRRWTMSLQQELHHQHFQHQMMLQHQQQQQQQQFEAGHPVEKVDRLANSIAVNSLFASHVKGDDDATIPPGLPVAGQNGNAATSGIVDPVAAAAEETSSLFVPTTVQPEQNVFPRFQNQPLVEPIFQPELPLLSIIPAPLTSTTLPQQDQFMVSSPPTNSTGSTSSLNLSSQQTDALSPPTTAWPNSNPATLQRPKSIWSPLLLHNTTDQPVSSTPEYLNEAKEFVPSTTGVTFSNTTYLESNNSDSSLNHLKSIWEVDESISYDCYDPTIIEDELSLSNKHRSTHKSYRQSSSTPSQPTTFHTLVEKIVRTQDQPASLLLQQKLKTTHPETRNQIIEAILAHSLNLIRNRFGNFLVQRCLEVGDKEQIHALTSSMLGCVVMLSCDRFGCHVVQKALDVCDDSLKVAIIRELLVAIPDTITHRFACHVWQRIFETKWTLHPYSAALTSTTPQNTPLSPQSLSQEFTVTSKIHPVLAILRRMDRILRNQWHQIANDESGSLVVQCIFENCPEPEKRGIIGEVLTHAAEIARGQWGNWVIQHLLDRGYPPDKSHILQVVSTHIHALSIDQFASKVVEKALKTCPKRELYLIVEQVISGQFGETGHPAIIDMMNNQYANYVVQHILTLAEPQQRDTCTRLIAPHLGVLRGSKYGQRVAAIVEKNLRCVSGFRGSMMVPGSSSSSGMVGNSGIHLQQHQQHQQQQHQSNVGIKKIDGNSPIYSQFYTN</sequence>
<feature type="repeat" description="Pumilio" evidence="2">
    <location>
        <begin position="512"/>
        <end position="547"/>
    </location>
</feature>